<accession>A0AB34J1Z1</accession>
<name>A0AB34J1Z1_PRYPA</name>
<feature type="compositionally biased region" description="Basic and acidic residues" evidence="2">
    <location>
        <begin position="305"/>
        <end position="346"/>
    </location>
</feature>
<proteinExistence type="inferred from homology"/>
<dbReference type="GO" id="GO:0004735">
    <property type="term" value="F:pyrroline-5-carboxylate reductase activity"/>
    <property type="evidence" value="ECO:0007669"/>
    <property type="project" value="TreeGrafter"/>
</dbReference>
<dbReference type="AlphaFoldDB" id="A0AB34J1Z1"/>
<dbReference type="PANTHER" id="PTHR11645">
    <property type="entry name" value="PYRROLINE-5-CARBOXYLATE REDUCTASE"/>
    <property type="match status" value="1"/>
</dbReference>
<dbReference type="SUPFAM" id="SSF51735">
    <property type="entry name" value="NAD(P)-binding Rossmann-fold domains"/>
    <property type="match status" value="1"/>
</dbReference>
<protein>
    <recommendedName>
        <fullName evidence="3">Pyrroline-5-carboxylate reductase catalytic N-terminal domain-containing protein</fullName>
    </recommendedName>
</protein>
<dbReference type="GO" id="GO:0055129">
    <property type="term" value="P:L-proline biosynthetic process"/>
    <property type="evidence" value="ECO:0007669"/>
    <property type="project" value="TreeGrafter"/>
</dbReference>
<organism evidence="4 5">
    <name type="scientific">Prymnesium parvum</name>
    <name type="common">Toxic golden alga</name>
    <dbReference type="NCBI Taxonomy" id="97485"/>
    <lineage>
        <taxon>Eukaryota</taxon>
        <taxon>Haptista</taxon>
        <taxon>Haptophyta</taxon>
        <taxon>Prymnesiophyceae</taxon>
        <taxon>Prymnesiales</taxon>
        <taxon>Prymnesiaceae</taxon>
        <taxon>Prymnesium</taxon>
    </lineage>
</organism>
<evidence type="ECO:0000259" key="3">
    <source>
        <dbReference type="Pfam" id="PF03807"/>
    </source>
</evidence>
<dbReference type="Gene3D" id="3.40.50.720">
    <property type="entry name" value="NAD(P)-binding Rossmann-like Domain"/>
    <property type="match status" value="1"/>
</dbReference>
<evidence type="ECO:0000313" key="4">
    <source>
        <dbReference type="EMBL" id="KAL1511678.1"/>
    </source>
</evidence>
<evidence type="ECO:0000256" key="2">
    <source>
        <dbReference type="SAM" id="MobiDB-lite"/>
    </source>
</evidence>
<dbReference type="InterPro" id="IPR028939">
    <property type="entry name" value="P5C_Rdtase_cat_N"/>
</dbReference>
<evidence type="ECO:0000313" key="5">
    <source>
        <dbReference type="Proteomes" id="UP001515480"/>
    </source>
</evidence>
<dbReference type="Proteomes" id="UP001515480">
    <property type="component" value="Unassembled WGS sequence"/>
</dbReference>
<dbReference type="PANTHER" id="PTHR11645:SF58">
    <property type="entry name" value="NADP-DEPENDENT OXIDOREDUCTASE DOMAIN-CONTAINING PROTEIN 1"/>
    <property type="match status" value="1"/>
</dbReference>
<comment type="caution">
    <text evidence="4">The sequence shown here is derived from an EMBL/GenBank/DDBJ whole genome shotgun (WGS) entry which is preliminary data.</text>
</comment>
<feature type="domain" description="Pyrroline-5-carboxylate reductase catalytic N-terminal" evidence="3">
    <location>
        <begin position="85"/>
        <end position="178"/>
    </location>
</feature>
<keyword evidence="5" id="KW-1185">Reference proteome</keyword>
<dbReference type="InterPro" id="IPR036291">
    <property type="entry name" value="NAD(P)-bd_dom_sf"/>
</dbReference>
<evidence type="ECO:0000256" key="1">
    <source>
        <dbReference type="ARBA" id="ARBA00005525"/>
    </source>
</evidence>
<reference evidence="4 5" key="1">
    <citation type="journal article" date="2024" name="Science">
        <title>Giant polyketide synthase enzymes in the biosynthesis of giant marine polyether toxins.</title>
        <authorList>
            <person name="Fallon T.R."/>
            <person name="Shende V.V."/>
            <person name="Wierzbicki I.H."/>
            <person name="Pendleton A.L."/>
            <person name="Watervoot N.F."/>
            <person name="Auber R.P."/>
            <person name="Gonzalez D.J."/>
            <person name="Wisecaver J.H."/>
            <person name="Moore B.S."/>
        </authorList>
    </citation>
    <scope>NUCLEOTIDE SEQUENCE [LARGE SCALE GENOMIC DNA]</scope>
    <source>
        <strain evidence="4 5">12B1</strain>
    </source>
</reference>
<feature type="region of interest" description="Disordered" evidence="2">
    <location>
        <begin position="401"/>
        <end position="425"/>
    </location>
</feature>
<feature type="region of interest" description="Disordered" evidence="2">
    <location>
        <begin position="296"/>
        <end position="384"/>
    </location>
</feature>
<dbReference type="Pfam" id="PF03807">
    <property type="entry name" value="F420_oxidored"/>
    <property type="match status" value="1"/>
</dbReference>
<gene>
    <name evidence="4" type="ORF">AB1Y20_004968</name>
</gene>
<sequence length="425" mass="45789">MSSYQLLRPTHPSYEHLYLTLFPLKQLISAQCIFLASACQSLQQSCIARVQQQFAYTWEKRLASYYNDPPLESLSADAAVERRFTIGIVGGGSMGLHLARALIDAGFDPLQLLVGTRTPSRLKLLSERGVRVVADVPSVARLSHVLFVCVLPVHLTDVAKALRGSLSRHTLTISLVAGVRRTKLQQLLGTPAVLATRHDEALAALRDKRHAALISPAAGPLKRLTPELLRLSARLVAPDVRALDELLLTLPAVVQGLELADADVRAACAEVLMELKSFEDVGAALELIDSIERKPAEEGTNGVKAGEEEARADPPGEQRAESAGEQKAGEESIGEEKGNDAIKSEETAGVGTPCEERTDVGSSDVEGVDACSETSSSRPEKPDTVVLRFLYERFEEVLSPLVDDEGGAKDEGWTALPPSALTHGR</sequence>
<dbReference type="EMBL" id="JBGBPQ010000013">
    <property type="protein sequence ID" value="KAL1511678.1"/>
    <property type="molecule type" value="Genomic_DNA"/>
</dbReference>
<comment type="similarity">
    <text evidence="1">Belongs to the pyrroline-5-carboxylate reductase family.</text>
</comment>